<dbReference type="GO" id="GO:0000027">
    <property type="term" value="P:ribosomal large subunit assembly"/>
    <property type="evidence" value="ECO:0007669"/>
    <property type="project" value="UniProtKB-UniRule"/>
</dbReference>
<dbReference type="SUPFAM" id="SSF74731">
    <property type="entry name" value="Ribosomal protein L20"/>
    <property type="match status" value="1"/>
</dbReference>
<dbReference type="Proteomes" id="UP001238179">
    <property type="component" value="Chromosome"/>
</dbReference>
<dbReference type="CDD" id="cd07026">
    <property type="entry name" value="Ribosomal_L20"/>
    <property type="match status" value="1"/>
</dbReference>
<keyword evidence="2 7" id="KW-0699">rRNA-binding</keyword>
<keyword evidence="3 7" id="KW-0694">RNA-binding</keyword>
<organism evidence="9 10">
    <name type="scientific">Mesoterricola silvestris</name>
    <dbReference type="NCBI Taxonomy" id="2927979"/>
    <lineage>
        <taxon>Bacteria</taxon>
        <taxon>Pseudomonadati</taxon>
        <taxon>Acidobacteriota</taxon>
        <taxon>Holophagae</taxon>
        <taxon>Holophagales</taxon>
        <taxon>Holophagaceae</taxon>
        <taxon>Mesoterricola</taxon>
    </lineage>
</organism>
<keyword evidence="5 7" id="KW-0687">Ribonucleoprotein</keyword>
<evidence type="ECO:0000313" key="10">
    <source>
        <dbReference type="Proteomes" id="UP001238179"/>
    </source>
</evidence>
<dbReference type="PANTHER" id="PTHR10986">
    <property type="entry name" value="39S RIBOSOMAL PROTEIN L20"/>
    <property type="match status" value="1"/>
</dbReference>
<evidence type="ECO:0000256" key="3">
    <source>
        <dbReference type="ARBA" id="ARBA00022884"/>
    </source>
</evidence>
<dbReference type="NCBIfam" id="TIGR01032">
    <property type="entry name" value="rplT_bact"/>
    <property type="match status" value="1"/>
</dbReference>
<proteinExistence type="inferred from homology"/>
<dbReference type="EMBL" id="AP027080">
    <property type="protein sequence ID" value="BDU74864.1"/>
    <property type="molecule type" value="Genomic_DNA"/>
</dbReference>
<comment type="similarity">
    <text evidence="1 7 8">Belongs to the bacterial ribosomal protein bL20 family.</text>
</comment>
<evidence type="ECO:0000256" key="8">
    <source>
        <dbReference type="RuleBase" id="RU000560"/>
    </source>
</evidence>
<dbReference type="RefSeq" id="WP_316413538.1">
    <property type="nucleotide sequence ID" value="NZ_AP027080.1"/>
</dbReference>
<dbReference type="AlphaFoldDB" id="A0AA48GRL2"/>
<dbReference type="InterPro" id="IPR005813">
    <property type="entry name" value="Ribosomal_bL20"/>
</dbReference>
<dbReference type="GO" id="GO:0003735">
    <property type="term" value="F:structural constituent of ribosome"/>
    <property type="evidence" value="ECO:0007669"/>
    <property type="project" value="InterPro"/>
</dbReference>
<dbReference type="InterPro" id="IPR035566">
    <property type="entry name" value="Ribosomal_protein_bL20_C"/>
</dbReference>
<name>A0AA48GRL2_9BACT</name>
<protein>
    <recommendedName>
        <fullName evidence="6 7">Large ribosomal subunit protein bL20</fullName>
    </recommendedName>
</protein>
<dbReference type="HAMAP" id="MF_00382">
    <property type="entry name" value="Ribosomal_bL20"/>
    <property type="match status" value="1"/>
</dbReference>
<evidence type="ECO:0000256" key="2">
    <source>
        <dbReference type="ARBA" id="ARBA00022730"/>
    </source>
</evidence>
<evidence type="ECO:0000256" key="7">
    <source>
        <dbReference type="HAMAP-Rule" id="MF_00382"/>
    </source>
</evidence>
<dbReference type="Gene3D" id="6.10.160.10">
    <property type="match status" value="1"/>
</dbReference>
<evidence type="ECO:0000256" key="4">
    <source>
        <dbReference type="ARBA" id="ARBA00022980"/>
    </source>
</evidence>
<keyword evidence="10" id="KW-1185">Reference proteome</keyword>
<reference evidence="10" key="1">
    <citation type="journal article" date="2023" name="Int. J. Syst. Evol. Microbiol.">
        <title>Mesoterricola silvestris gen. nov., sp. nov., Mesoterricola sediminis sp. nov., Geothrix oryzae sp. nov., Geothrix edaphica sp. nov., Geothrix rubra sp. nov., and Geothrix limicola sp. nov., six novel members of Acidobacteriota isolated from soils.</title>
        <authorList>
            <person name="Itoh H."/>
            <person name="Sugisawa Y."/>
            <person name="Mise K."/>
            <person name="Xu Z."/>
            <person name="Kuniyasu M."/>
            <person name="Ushijima N."/>
            <person name="Kawano K."/>
            <person name="Kobayashi E."/>
            <person name="Shiratori Y."/>
            <person name="Masuda Y."/>
            <person name="Senoo K."/>
        </authorList>
    </citation>
    <scope>NUCLEOTIDE SEQUENCE [LARGE SCALE GENOMIC DNA]</scope>
    <source>
        <strain evidence="10">W79</strain>
    </source>
</reference>
<dbReference type="FunFam" id="1.10.1900.20:FF:000001">
    <property type="entry name" value="50S ribosomal protein L20"/>
    <property type="match status" value="1"/>
</dbReference>
<gene>
    <name evidence="7 9" type="primary">rplT</name>
    <name evidence="9" type="ORF">METEAL_40380</name>
</gene>
<evidence type="ECO:0000256" key="5">
    <source>
        <dbReference type="ARBA" id="ARBA00023274"/>
    </source>
</evidence>
<dbReference type="GO" id="GO:1990904">
    <property type="term" value="C:ribonucleoprotein complex"/>
    <property type="evidence" value="ECO:0007669"/>
    <property type="project" value="UniProtKB-KW"/>
</dbReference>
<comment type="function">
    <text evidence="7 8">Binds directly to 23S ribosomal RNA and is necessary for the in vitro assembly process of the 50S ribosomal subunit. It is not involved in the protein synthesizing functions of that subunit.</text>
</comment>
<dbReference type="GO" id="GO:0019843">
    <property type="term" value="F:rRNA binding"/>
    <property type="evidence" value="ECO:0007669"/>
    <property type="project" value="UniProtKB-UniRule"/>
</dbReference>
<evidence type="ECO:0000313" key="9">
    <source>
        <dbReference type="EMBL" id="BDU74864.1"/>
    </source>
</evidence>
<dbReference type="KEGG" id="msil:METEAL_40380"/>
<dbReference type="GO" id="GO:0006412">
    <property type="term" value="P:translation"/>
    <property type="evidence" value="ECO:0007669"/>
    <property type="project" value="InterPro"/>
</dbReference>
<evidence type="ECO:0000256" key="6">
    <source>
        <dbReference type="ARBA" id="ARBA00035172"/>
    </source>
</evidence>
<sequence>MTRVKRGFKRVQRRKRMLKFAKGFYGAKSRLYRSAKEAVEKALLYSYRDRKVRKRDFRRLWIVRIGAAAEQNGLSYSRFMGGLKKASIDLDRKILADLAVRNPEAFTKLVAVAKG</sequence>
<dbReference type="Pfam" id="PF00453">
    <property type="entry name" value="Ribosomal_L20"/>
    <property type="match status" value="1"/>
</dbReference>
<dbReference type="Gene3D" id="1.10.1900.20">
    <property type="entry name" value="Ribosomal protein L20"/>
    <property type="match status" value="1"/>
</dbReference>
<accession>A0AA48GRL2</accession>
<dbReference type="GO" id="GO:0005840">
    <property type="term" value="C:ribosome"/>
    <property type="evidence" value="ECO:0007669"/>
    <property type="project" value="UniProtKB-KW"/>
</dbReference>
<dbReference type="PRINTS" id="PR00062">
    <property type="entry name" value="RIBOSOMALL20"/>
</dbReference>
<keyword evidence="4 7" id="KW-0689">Ribosomal protein</keyword>
<evidence type="ECO:0000256" key="1">
    <source>
        <dbReference type="ARBA" id="ARBA00007698"/>
    </source>
</evidence>